<accession>A0A9X2GUU4</accession>
<organism evidence="1 2">
    <name type="scientific">Nonomuraea thailandensis</name>
    <dbReference type="NCBI Taxonomy" id="1188745"/>
    <lineage>
        <taxon>Bacteria</taxon>
        <taxon>Bacillati</taxon>
        <taxon>Actinomycetota</taxon>
        <taxon>Actinomycetes</taxon>
        <taxon>Streptosporangiales</taxon>
        <taxon>Streptosporangiaceae</taxon>
        <taxon>Nonomuraea</taxon>
    </lineage>
</organism>
<gene>
    <name evidence="1" type="ORF">HD597_012546</name>
</gene>
<name>A0A9X2GUU4_9ACTN</name>
<evidence type="ECO:0000313" key="2">
    <source>
        <dbReference type="Proteomes" id="UP001139648"/>
    </source>
</evidence>
<proteinExistence type="predicted"/>
<reference evidence="1" key="1">
    <citation type="submission" date="2022-06" db="EMBL/GenBank/DDBJ databases">
        <title>Sequencing the genomes of 1000 actinobacteria strains.</title>
        <authorList>
            <person name="Klenk H.-P."/>
        </authorList>
    </citation>
    <scope>NUCLEOTIDE SEQUENCE</scope>
    <source>
        <strain evidence="1">DSM 46694</strain>
    </source>
</reference>
<dbReference type="AlphaFoldDB" id="A0A9X2GUU4"/>
<dbReference type="RefSeq" id="WP_253758883.1">
    <property type="nucleotide sequence ID" value="NZ_BAABKA010000055.1"/>
</dbReference>
<dbReference type="EMBL" id="JAMZEB010000002">
    <property type="protein sequence ID" value="MCP2365526.1"/>
    <property type="molecule type" value="Genomic_DNA"/>
</dbReference>
<keyword evidence="2" id="KW-1185">Reference proteome</keyword>
<protein>
    <submittedName>
        <fullName evidence="1">Uncharacterized protein</fullName>
    </submittedName>
</protein>
<sequence length="67" mass="7955">MLTDPDAWQGRAIVELHGAGQSTFARMHVDLTRERDERWYAYWVEQFDYLWETARQVEAPARVPEDS</sequence>
<comment type="caution">
    <text evidence="1">The sequence shown here is derived from an EMBL/GenBank/DDBJ whole genome shotgun (WGS) entry which is preliminary data.</text>
</comment>
<dbReference type="Proteomes" id="UP001139648">
    <property type="component" value="Unassembled WGS sequence"/>
</dbReference>
<evidence type="ECO:0000313" key="1">
    <source>
        <dbReference type="EMBL" id="MCP2365526.1"/>
    </source>
</evidence>